<comment type="caution">
    <text evidence="2">The sequence shown here is derived from an EMBL/GenBank/DDBJ whole genome shotgun (WGS) entry which is preliminary data.</text>
</comment>
<evidence type="ECO:0000256" key="1">
    <source>
        <dbReference type="SAM" id="MobiDB-lite"/>
    </source>
</evidence>
<evidence type="ECO:0000313" key="2">
    <source>
        <dbReference type="EMBL" id="KAK1940617.1"/>
    </source>
</evidence>
<dbReference type="EMBL" id="JASMQC010000014">
    <property type="protein sequence ID" value="KAK1940617.1"/>
    <property type="molecule type" value="Genomic_DNA"/>
</dbReference>
<dbReference type="Proteomes" id="UP001259832">
    <property type="component" value="Unassembled WGS sequence"/>
</dbReference>
<protein>
    <submittedName>
        <fullName evidence="2">Uncharacterized protein</fullName>
    </submittedName>
</protein>
<feature type="region of interest" description="Disordered" evidence="1">
    <location>
        <begin position="100"/>
        <end position="123"/>
    </location>
</feature>
<organism evidence="2 3">
    <name type="scientific">Phytophthora citrophthora</name>
    <dbReference type="NCBI Taxonomy" id="4793"/>
    <lineage>
        <taxon>Eukaryota</taxon>
        <taxon>Sar</taxon>
        <taxon>Stramenopiles</taxon>
        <taxon>Oomycota</taxon>
        <taxon>Peronosporomycetes</taxon>
        <taxon>Peronosporales</taxon>
        <taxon>Peronosporaceae</taxon>
        <taxon>Phytophthora</taxon>
    </lineage>
</organism>
<proteinExistence type="predicted"/>
<keyword evidence="3" id="KW-1185">Reference proteome</keyword>
<sequence length="123" mass="13546">MSSSQPHFSGLRVVYNVTDPTLPVISAIGLAKESYENGYESAGNGVEEGEAVMDRLVTVAMPFVSNLDGWHFFSDARQLRSGPIVRDLVETFVSQRPQINYPPKDGRLRVIQPTSPQQKPSAL</sequence>
<dbReference type="Gene3D" id="3.90.780.10">
    <property type="entry name" value="5'-Nucleotidase, C-terminal domain"/>
    <property type="match status" value="1"/>
</dbReference>
<feature type="compositionally biased region" description="Polar residues" evidence="1">
    <location>
        <begin position="112"/>
        <end position="123"/>
    </location>
</feature>
<evidence type="ECO:0000313" key="3">
    <source>
        <dbReference type="Proteomes" id="UP001259832"/>
    </source>
</evidence>
<accession>A0AAD9GLF6</accession>
<name>A0AAD9GLF6_9STRA</name>
<reference evidence="2" key="1">
    <citation type="submission" date="2023-08" db="EMBL/GenBank/DDBJ databases">
        <title>Reference Genome Resource for the Citrus Pathogen Phytophthora citrophthora.</title>
        <authorList>
            <person name="Moller H."/>
            <person name="Coetzee B."/>
            <person name="Rose L.J."/>
            <person name="Van Niekerk J.M."/>
        </authorList>
    </citation>
    <scope>NUCLEOTIDE SEQUENCE</scope>
    <source>
        <strain evidence="2">STE-U-9442</strain>
    </source>
</reference>
<gene>
    <name evidence="2" type="ORF">P3T76_008068</name>
</gene>
<dbReference type="InterPro" id="IPR036907">
    <property type="entry name" value="5'-Nucleotdase_C_sf"/>
</dbReference>
<dbReference type="GO" id="GO:0016787">
    <property type="term" value="F:hydrolase activity"/>
    <property type="evidence" value="ECO:0007669"/>
    <property type="project" value="InterPro"/>
</dbReference>
<dbReference type="AlphaFoldDB" id="A0AAD9GLF6"/>
<dbReference type="GO" id="GO:0009166">
    <property type="term" value="P:nucleotide catabolic process"/>
    <property type="evidence" value="ECO:0007669"/>
    <property type="project" value="InterPro"/>
</dbReference>